<dbReference type="RefSeq" id="WP_185136312.1">
    <property type="nucleotide sequence ID" value="NZ_JACJVR010000052.1"/>
</dbReference>
<protein>
    <submittedName>
        <fullName evidence="3">BofC C-terminal domain-containing protein</fullName>
    </submittedName>
</protein>
<dbReference type="AlphaFoldDB" id="A0A841TZD2"/>
<dbReference type="Proteomes" id="UP000553776">
    <property type="component" value="Unassembled WGS sequence"/>
</dbReference>
<dbReference type="Gene3D" id="3.30.70.1740">
    <property type="entry name" value="Bypass-of-forespore C, C-terminal domain"/>
    <property type="match status" value="1"/>
</dbReference>
<keyword evidence="1" id="KW-0812">Transmembrane</keyword>
<dbReference type="Pfam" id="PF08955">
    <property type="entry name" value="BofC_C"/>
    <property type="match status" value="1"/>
</dbReference>
<accession>A0A841TZD2</accession>
<evidence type="ECO:0000313" key="4">
    <source>
        <dbReference type="Proteomes" id="UP000553776"/>
    </source>
</evidence>
<feature type="transmembrane region" description="Helical" evidence="1">
    <location>
        <begin position="20"/>
        <end position="45"/>
    </location>
</feature>
<dbReference type="EMBL" id="JACJVR010000052">
    <property type="protein sequence ID" value="MBB6692318.1"/>
    <property type="molecule type" value="Genomic_DNA"/>
</dbReference>
<reference evidence="3 4" key="1">
    <citation type="submission" date="2020-08" db="EMBL/GenBank/DDBJ databases">
        <title>Cohnella phylogeny.</title>
        <authorList>
            <person name="Dunlap C."/>
        </authorList>
    </citation>
    <scope>NUCLEOTIDE SEQUENCE [LARGE SCALE GENOMIC DNA]</scope>
    <source>
        <strain evidence="3 4">DSM 25239</strain>
    </source>
</reference>
<sequence>MFGLRIKDLKKRLKRNRRPVWSLGMWIAAIVGSAVLGTFISSFYVNHVFDSAPRRGDSLPVWSDNLPVTYDPDHSQRGETLTALSRWEGEVEVVLHRVYLCGSETRQLGRHTTEETMNLLKAHREWSASFDPIGRVVLQESVDDLSPQCSKSAYISVDRVGNLSLFDGPPKKEKIIRTFFQLDVKSLESSLSKEKLKELADGIRVSDKDEFNSVLSSFSDFALLSAKDVIKPTE</sequence>
<dbReference type="InterPro" id="IPR038117">
    <property type="entry name" value="BofC_C_sf"/>
</dbReference>
<keyword evidence="1" id="KW-0472">Membrane</keyword>
<keyword evidence="1" id="KW-1133">Transmembrane helix</keyword>
<organism evidence="3 4">
    <name type="scientific">Cohnella xylanilytica</name>
    <dbReference type="NCBI Taxonomy" id="557555"/>
    <lineage>
        <taxon>Bacteria</taxon>
        <taxon>Bacillati</taxon>
        <taxon>Bacillota</taxon>
        <taxon>Bacilli</taxon>
        <taxon>Bacillales</taxon>
        <taxon>Paenibacillaceae</taxon>
        <taxon>Cohnella</taxon>
    </lineage>
</organism>
<gene>
    <name evidence="3" type="ORF">H7B90_12975</name>
</gene>
<comment type="caution">
    <text evidence="3">The sequence shown here is derived from an EMBL/GenBank/DDBJ whole genome shotgun (WGS) entry which is preliminary data.</text>
</comment>
<proteinExistence type="predicted"/>
<evidence type="ECO:0000256" key="1">
    <source>
        <dbReference type="SAM" id="Phobius"/>
    </source>
</evidence>
<evidence type="ECO:0000313" key="3">
    <source>
        <dbReference type="EMBL" id="MBB6692318.1"/>
    </source>
</evidence>
<feature type="domain" description="Bypass of forespore C C-terminal" evidence="2">
    <location>
        <begin position="143"/>
        <end position="219"/>
    </location>
</feature>
<name>A0A841TZD2_9BACL</name>
<evidence type="ECO:0000259" key="2">
    <source>
        <dbReference type="Pfam" id="PF08955"/>
    </source>
</evidence>
<keyword evidence="4" id="KW-1185">Reference proteome</keyword>
<dbReference type="InterPro" id="IPR015050">
    <property type="entry name" value="BofC_C"/>
</dbReference>